<evidence type="ECO:0000256" key="1">
    <source>
        <dbReference type="ARBA" id="ARBA00022676"/>
    </source>
</evidence>
<dbReference type="InterPro" id="IPR028098">
    <property type="entry name" value="Glyco_trans_4-like_N"/>
</dbReference>
<keyword evidence="1" id="KW-0328">Glycosyltransferase</keyword>
<organism evidence="5 6">
    <name type="scientific">Vogesella aquatica</name>
    <dbReference type="NCBI Taxonomy" id="2984206"/>
    <lineage>
        <taxon>Bacteria</taxon>
        <taxon>Pseudomonadati</taxon>
        <taxon>Pseudomonadota</taxon>
        <taxon>Betaproteobacteria</taxon>
        <taxon>Neisseriales</taxon>
        <taxon>Chromobacteriaceae</taxon>
        <taxon>Vogesella</taxon>
    </lineage>
</organism>
<proteinExistence type="predicted"/>
<protein>
    <submittedName>
        <fullName evidence="5">Glycosyltransferase family 4 protein</fullName>
    </submittedName>
</protein>
<dbReference type="CDD" id="cd03801">
    <property type="entry name" value="GT4_PimA-like"/>
    <property type="match status" value="1"/>
</dbReference>
<dbReference type="Gene3D" id="3.40.50.2000">
    <property type="entry name" value="Glycogen Phosphorylase B"/>
    <property type="match status" value="2"/>
</dbReference>
<dbReference type="Proteomes" id="UP001219956">
    <property type="component" value="Unassembled WGS sequence"/>
</dbReference>
<gene>
    <name evidence="5" type="ORF">PQU95_12705</name>
</gene>
<name>A0ABT5J0T6_9NEIS</name>
<dbReference type="InterPro" id="IPR001296">
    <property type="entry name" value="Glyco_trans_1"/>
</dbReference>
<dbReference type="Pfam" id="PF13439">
    <property type="entry name" value="Glyco_transf_4"/>
    <property type="match status" value="1"/>
</dbReference>
<dbReference type="Pfam" id="PF00534">
    <property type="entry name" value="Glycos_transf_1"/>
    <property type="match status" value="1"/>
</dbReference>
<sequence>MKRIAIIRQKFNPAGGAERVVSAILRQLQGHAALHTLLINRKWEAVPGIEAHSVNPFYLGSVWRDWGFARAARRLWQALDAALVLSHERIPGCHVYRADDGVHAAWLDVRRQRGGIAARVSMALNPYHHYMLAMEQRMYRDPAFRGVVCISDMVKRDVMQYTGLPAERCHVVYNGIDSAFFNPRDARAQRDSLRQQYGLSADAPVLLYVGSGFERKGLAQALHAIVPHPAVQLVVVGSDKKSRHYQALASQLGVAGRVHFAGAQRDVRSYYGMADGFILPSIYEPFGLVVAEAMACGLTVLTSTRCGGGELLQPGQTGWLAAPDDKAAWQHNVGQWLAARASWPQRGEQARQAVLPYTEPRMVGQMLTLFATLLPDAEGLA</sequence>
<accession>A0ABT5J0T6</accession>
<evidence type="ECO:0000259" key="4">
    <source>
        <dbReference type="Pfam" id="PF13439"/>
    </source>
</evidence>
<keyword evidence="2" id="KW-0808">Transferase</keyword>
<feature type="domain" description="Glycosyltransferase subfamily 4-like N-terminal" evidence="4">
    <location>
        <begin position="15"/>
        <end position="178"/>
    </location>
</feature>
<dbReference type="SUPFAM" id="SSF53756">
    <property type="entry name" value="UDP-Glycosyltransferase/glycogen phosphorylase"/>
    <property type="match status" value="1"/>
</dbReference>
<evidence type="ECO:0000313" key="5">
    <source>
        <dbReference type="EMBL" id="MDC7718071.1"/>
    </source>
</evidence>
<feature type="domain" description="Glycosyl transferase family 1" evidence="3">
    <location>
        <begin position="190"/>
        <end position="351"/>
    </location>
</feature>
<keyword evidence="6" id="KW-1185">Reference proteome</keyword>
<evidence type="ECO:0000256" key="2">
    <source>
        <dbReference type="ARBA" id="ARBA00022679"/>
    </source>
</evidence>
<evidence type="ECO:0000259" key="3">
    <source>
        <dbReference type="Pfam" id="PF00534"/>
    </source>
</evidence>
<dbReference type="RefSeq" id="WP_272752369.1">
    <property type="nucleotide sequence ID" value="NZ_JAQQLF010000015.1"/>
</dbReference>
<dbReference type="PANTHER" id="PTHR12526:SF510">
    <property type="entry name" value="D-INOSITOL 3-PHOSPHATE GLYCOSYLTRANSFERASE"/>
    <property type="match status" value="1"/>
</dbReference>
<evidence type="ECO:0000313" key="6">
    <source>
        <dbReference type="Proteomes" id="UP001219956"/>
    </source>
</evidence>
<dbReference type="EMBL" id="JAQQLF010000015">
    <property type="protein sequence ID" value="MDC7718071.1"/>
    <property type="molecule type" value="Genomic_DNA"/>
</dbReference>
<reference evidence="5 6" key="1">
    <citation type="submission" date="2023-01" db="EMBL/GenBank/DDBJ databases">
        <title>Novel species of the genus Vogesella isolated from rivers.</title>
        <authorList>
            <person name="Lu H."/>
        </authorList>
    </citation>
    <scope>NUCLEOTIDE SEQUENCE [LARGE SCALE GENOMIC DNA]</scope>
    <source>
        <strain evidence="5 6">DC21W</strain>
    </source>
</reference>
<dbReference type="PANTHER" id="PTHR12526">
    <property type="entry name" value="GLYCOSYLTRANSFERASE"/>
    <property type="match status" value="1"/>
</dbReference>
<comment type="caution">
    <text evidence="5">The sequence shown here is derived from an EMBL/GenBank/DDBJ whole genome shotgun (WGS) entry which is preliminary data.</text>
</comment>